<dbReference type="SUPFAM" id="SSF55729">
    <property type="entry name" value="Acyl-CoA N-acyltransferases (Nat)"/>
    <property type="match status" value="1"/>
</dbReference>
<evidence type="ECO:0000313" key="3">
    <source>
        <dbReference type="Proteomes" id="UP001157160"/>
    </source>
</evidence>
<dbReference type="Proteomes" id="UP001157160">
    <property type="component" value="Unassembled WGS sequence"/>
</dbReference>
<dbReference type="PANTHER" id="PTHR42791:SF1">
    <property type="entry name" value="N-ACETYLTRANSFERASE DOMAIN-CONTAINING PROTEIN"/>
    <property type="match status" value="1"/>
</dbReference>
<dbReference type="InterPro" id="IPR052523">
    <property type="entry name" value="Trichothecene_AcTrans"/>
</dbReference>
<dbReference type="Gene3D" id="3.40.630.30">
    <property type="match status" value="1"/>
</dbReference>
<sequence>MIDEGAAPAVVTVREGTRRDRRAVVDLFARAAASDAMFIGLGRSEAHRARFFLAYLRAQPIARLQVDVACDADGALVGAALWERLDVGRDSAVLGQIPFAFHFVRALGILDSLRGVRLQRQLERHRPVEPHWYLKNVVVAEHERGAGTGSALLERQLALLDATGQFAYLEARTPRQQRFFERFGFVQGGSIDGRGGRRFTGMFRTPRRAGR</sequence>
<dbReference type="PROSITE" id="PS51186">
    <property type="entry name" value="GNAT"/>
    <property type="match status" value="1"/>
</dbReference>
<dbReference type="Pfam" id="PF13508">
    <property type="entry name" value="Acetyltransf_7"/>
    <property type="match status" value="1"/>
</dbReference>
<proteinExistence type="predicted"/>
<name>A0AA37U9H6_9MICO</name>
<accession>A0AA37U9H6</accession>
<dbReference type="InterPro" id="IPR000182">
    <property type="entry name" value="GNAT_dom"/>
</dbReference>
<gene>
    <name evidence="2" type="ORF">GCM10025874_04270</name>
</gene>
<reference evidence="2 3" key="1">
    <citation type="journal article" date="2014" name="Int. J. Syst. Evol. Microbiol.">
        <title>Complete genome sequence of Corynebacterium casei LMG S-19264T (=DSM 44701T), isolated from a smear-ripened cheese.</title>
        <authorList>
            <consortium name="US DOE Joint Genome Institute (JGI-PGF)"/>
            <person name="Walter F."/>
            <person name="Albersmeier A."/>
            <person name="Kalinowski J."/>
            <person name="Ruckert C."/>
        </authorList>
    </citation>
    <scope>NUCLEOTIDE SEQUENCE [LARGE SCALE GENOMIC DNA]</scope>
    <source>
        <strain evidence="2 3">NBRC 112289</strain>
    </source>
</reference>
<dbReference type="AlphaFoldDB" id="A0AA37U9H6"/>
<comment type="caution">
    <text evidence="2">The sequence shown here is derived from an EMBL/GenBank/DDBJ whole genome shotgun (WGS) entry which is preliminary data.</text>
</comment>
<feature type="domain" description="N-acetyltransferase" evidence="1">
    <location>
        <begin position="11"/>
        <end position="207"/>
    </location>
</feature>
<evidence type="ECO:0000313" key="2">
    <source>
        <dbReference type="EMBL" id="GMA27174.1"/>
    </source>
</evidence>
<dbReference type="InterPro" id="IPR016181">
    <property type="entry name" value="Acyl_CoA_acyltransferase"/>
</dbReference>
<protein>
    <submittedName>
        <fullName evidence="2">GCN5 family N-acetyltransferase</fullName>
    </submittedName>
</protein>
<evidence type="ECO:0000259" key="1">
    <source>
        <dbReference type="PROSITE" id="PS51186"/>
    </source>
</evidence>
<dbReference type="EMBL" id="BSUL01000001">
    <property type="protein sequence ID" value="GMA27174.1"/>
    <property type="molecule type" value="Genomic_DNA"/>
</dbReference>
<dbReference type="GO" id="GO:0016747">
    <property type="term" value="F:acyltransferase activity, transferring groups other than amino-acyl groups"/>
    <property type="evidence" value="ECO:0007669"/>
    <property type="project" value="InterPro"/>
</dbReference>
<organism evidence="2 3">
    <name type="scientific">Arenivirga flava</name>
    <dbReference type="NCBI Taxonomy" id="1930060"/>
    <lineage>
        <taxon>Bacteria</taxon>
        <taxon>Bacillati</taxon>
        <taxon>Actinomycetota</taxon>
        <taxon>Actinomycetes</taxon>
        <taxon>Micrococcales</taxon>
        <taxon>Microbacteriaceae</taxon>
        <taxon>Arenivirga</taxon>
    </lineage>
</organism>
<dbReference type="PANTHER" id="PTHR42791">
    <property type="entry name" value="GNAT FAMILY ACETYLTRANSFERASE"/>
    <property type="match status" value="1"/>
</dbReference>
<dbReference type="RefSeq" id="WP_284229548.1">
    <property type="nucleotide sequence ID" value="NZ_BSUL01000001.1"/>
</dbReference>
<keyword evidence="3" id="KW-1185">Reference proteome</keyword>